<accession>H8GSL0</accession>
<dbReference type="EMBL" id="CP002191">
    <property type="protein sequence ID" value="AFD26471.1"/>
    <property type="molecule type" value="Genomic_DNA"/>
</dbReference>
<gene>
    <name evidence="1" type="ordered locus">DGo_CA2544</name>
</gene>
<evidence type="ECO:0000313" key="1">
    <source>
        <dbReference type="EMBL" id="AFD26471.1"/>
    </source>
</evidence>
<keyword evidence="2" id="KW-1185">Reference proteome</keyword>
<dbReference type="PANTHER" id="PTHR39166">
    <property type="entry name" value="BLL1166 PROTEIN"/>
    <property type="match status" value="1"/>
</dbReference>
<dbReference type="eggNOG" id="COG3575">
    <property type="taxonomic scope" value="Bacteria"/>
</dbReference>
<dbReference type="SMR" id="H8GSL0"/>
<evidence type="ECO:0008006" key="3">
    <source>
        <dbReference type="Google" id="ProtNLM"/>
    </source>
</evidence>
<proteinExistence type="predicted"/>
<dbReference type="PATRIC" id="fig|745776.4.peg.2610"/>
<dbReference type="STRING" id="745776.DGo_CA2544"/>
<dbReference type="InterPro" id="IPR009267">
    <property type="entry name" value="NTP_transf_6"/>
</dbReference>
<reference evidence="1 2" key="1">
    <citation type="journal article" date="2012" name="PLoS ONE">
        <title>Genome sequence and transcriptome analysis of the radioresistant bacterium Deinococcus gobiensis: insights into the extreme environmental adaptations.</title>
        <authorList>
            <person name="Yuan M."/>
            <person name="Chen M."/>
            <person name="Zhang W."/>
            <person name="Lu W."/>
            <person name="Wang J."/>
            <person name="Yang M."/>
            <person name="Zhao P."/>
            <person name="Tang R."/>
            <person name="Li X."/>
            <person name="Hao Y."/>
            <person name="Zhou Z."/>
            <person name="Zhan Y."/>
            <person name="Yu H."/>
            <person name="Teng C."/>
            <person name="Yan Y."/>
            <person name="Ping S."/>
            <person name="Wang Y."/>
            <person name="Lin M."/>
        </authorList>
    </citation>
    <scope>NUCLEOTIDE SEQUENCE [LARGE SCALE GENOMIC DNA]</scope>
    <source>
        <strain evidence="1 2">I-0</strain>
    </source>
</reference>
<dbReference type="PANTHER" id="PTHR39166:SF1">
    <property type="entry name" value="BLL1166 PROTEIN"/>
    <property type="match status" value="1"/>
</dbReference>
<dbReference type="KEGG" id="dgo:DGo_CA2544"/>
<dbReference type="AlphaFoldDB" id="H8GSL0"/>
<evidence type="ECO:0000313" key="2">
    <source>
        <dbReference type="Proteomes" id="UP000007575"/>
    </source>
</evidence>
<dbReference type="RefSeq" id="WP_014685953.1">
    <property type="nucleotide sequence ID" value="NC_017790.1"/>
</dbReference>
<dbReference type="Proteomes" id="UP000007575">
    <property type="component" value="Chromosome"/>
</dbReference>
<protein>
    <recommendedName>
        <fullName evidence="3">Nucleotidyltransferase family protein</fullName>
    </recommendedName>
</protein>
<dbReference type="Pfam" id="PF06042">
    <property type="entry name" value="NTP_transf_6"/>
    <property type="match status" value="1"/>
</dbReference>
<sequence length="189" mass="20847">MNDADFLAAVRRNPVNAAILERLPLLERWAPQVHLVAGALFGTVWNVGRGLAPAQGIRDYDLFYWHPDTSYEAEDTVIREAAGLFADLNAPIEVRNQARVHLWFPAHHGLSRPPIGSAREGIRQFLVECTCVGVDAGGEVYAPCGLEDLAAGVLRPNPHNHTPGLYAAKVASYRERWPWLREAGPAPVR</sequence>
<dbReference type="OrthoDB" id="1901124at2"/>
<organism evidence="1 2">
    <name type="scientific">Deinococcus gobiensis (strain DSM 21396 / JCM 16679 / CGMCC 1.7299 / I-0)</name>
    <dbReference type="NCBI Taxonomy" id="745776"/>
    <lineage>
        <taxon>Bacteria</taxon>
        <taxon>Thermotogati</taxon>
        <taxon>Deinococcota</taxon>
        <taxon>Deinococci</taxon>
        <taxon>Deinococcales</taxon>
        <taxon>Deinococcaceae</taxon>
        <taxon>Deinococcus</taxon>
    </lineage>
</organism>
<dbReference type="HOGENOM" id="CLU_092842_0_0_0"/>
<name>H8GSL0_DEIGI</name>